<dbReference type="AlphaFoldDB" id="K9YKL4"/>
<dbReference type="BioCyc" id="CSTA292563:G1353-667-MONOMER"/>
<gene>
    <name evidence="2" type="ordered locus">Cyast_0662</name>
</gene>
<dbReference type="KEGG" id="csn:Cyast_0662"/>
<organism evidence="2 3">
    <name type="scientific">Cyanobacterium stanieri (strain ATCC 29140 / PCC 7202)</name>
    <dbReference type="NCBI Taxonomy" id="292563"/>
    <lineage>
        <taxon>Bacteria</taxon>
        <taxon>Bacillati</taxon>
        <taxon>Cyanobacteriota</taxon>
        <taxon>Cyanophyceae</taxon>
        <taxon>Oscillatoriophycideae</taxon>
        <taxon>Chroococcales</taxon>
        <taxon>Geminocystaceae</taxon>
        <taxon>Cyanobacterium</taxon>
    </lineage>
</organism>
<dbReference type="Proteomes" id="UP000010483">
    <property type="component" value="Chromosome"/>
</dbReference>
<feature type="region of interest" description="Disordered" evidence="1">
    <location>
        <begin position="118"/>
        <end position="141"/>
    </location>
</feature>
<evidence type="ECO:0000256" key="1">
    <source>
        <dbReference type="SAM" id="MobiDB-lite"/>
    </source>
</evidence>
<accession>K9YKL4</accession>
<evidence type="ECO:0000313" key="2">
    <source>
        <dbReference type="EMBL" id="AFZ46638.1"/>
    </source>
</evidence>
<evidence type="ECO:0000313" key="3">
    <source>
        <dbReference type="Proteomes" id="UP000010483"/>
    </source>
</evidence>
<dbReference type="EMBL" id="CP003940">
    <property type="protein sequence ID" value="AFZ46638.1"/>
    <property type="molecule type" value="Genomic_DNA"/>
</dbReference>
<dbReference type="HOGENOM" id="CLU_163218_0_0_3"/>
<proteinExistence type="predicted"/>
<reference evidence="3" key="1">
    <citation type="journal article" date="2013" name="Proc. Natl. Acad. Sci. U.S.A.">
        <title>Improving the coverage of the cyanobacterial phylum using diversity-driven genome sequencing.</title>
        <authorList>
            <person name="Shih P.M."/>
            <person name="Wu D."/>
            <person name="Latifi A."/>
            <person name="Axen S.D."/>
            <person name="Fewer D.P."/>
            <person name="Talla E."/>
            <person name="Calteau A."/>
            <person name="Cai F."/>
            <person name="Tandeau de Marsac N."/>
            <person name="Rippka R."/>
            <person name="Herdman M."/>
            <person name="Sivonen K."/>
            <person name="Coursin T."/>
            <person name="Laurent T."/>
            <person name="Goodwin L."/>
            <person name="Nolan M."/>
            <person name="Davenport K.W."/>
            <person name="Han C.S."/>
            <person name="Rubin E.M."/>
            <person name="Eisen J.A."/>
            <person name="Woyke T."/>
            <person name="Gugger M."/>
            <person name="Kerfeld C.A."/>
        </authorList>
    </citation>
    <scope>NUCLEOTIDE SEQUENCE [LARGE SCALE GENOMIC DNA]</scope>
    <source>
        <strain evidence="3">ATCC 29140 / PCC 7202</strain>
    </source>
</reference>
<sequence length="141" mass="16331">MSLTPTLDSISVEQFFFNANWRGIKRNQSPSAIHHQEIINADDFIPNLNLPVEEFFTHHNWQGVKKMISYSPNFNTEHNSAVTTTLSLQMEVRDFFHRFPWQGETREVKVNIAQAPIVEPKSENSPPPFSELKMNDLSDLF</sequence>
<dbReference type="STRING" id="292563.Cyast_0662"/>
<name>K9YKL4_CYASC</name>
<keyword evidence="3" id="KW-1185">Reference proteome</keyword>
<protein>
    <submittedName>
        <fullName evidence="2">Uncharacterized protein</fullName>
    </submittedName>
</protein>